<comment type="catalytic activity">
    <reaction evidence="9">
        <text>2 nitric oxide + NADPH + 2 O2 = 2 nitrate + NADP(+) + H(+)</text>
        <dbReference type="Rhea" id="RHEA:19465"/>
        <dbReference type="ChEBI" id="CHEBI:15378"/>
        <dbReference type="ChEBI" id="CHEBI:15379"/>
        <dbReference type="ChEBI" id="CHEBI:16480"/>
        <dbReference type="ChEBI" id="CHEBI:17632"/>
        <dbReference type="ChEBI" id="CHEBI:57783"/>
        <dbReference type="ChEBI" id="CHEBI:58349"/>
        <dbReference type="EC" id="1.14.12.17"/>
    </reaction>
</comment>
<keyword evidence="6" id="KW-0408">Iron</keyword>
<dbReference type="CDD" id="cd14782">
    <property type="entry name" value="FHb-globin_2"/>
    <property type="match status" value="1"/>
</dbReference>
<gene>
    <name evidence="13" type="ORF">GCM10025883_35340</name>
</gene>
<reference evidence="14" key="1">
    <citation type="journal article" date="2019" name="Int. J. Syst. Evol. Microbiol.">
        <title>The Global Catalogue of Microorganisms (GCM) 10K type strain sequencing project: providing services to taxonomists for standard genome sequencing and annotation.</title>
        <authorList>
            <consortium name="The Broad Institute Genomics Platform"/>
            <consortium name="The Broad Institute Genome Sequencing Center for Infectious Disease"/>
            <person name="Wu L."/>
            <person name="Ma J."/>
        </authorList>
    </citation>
    <scope>NUCLEOTIDE SEQUENCE [LARGE SCALE GENOMIC DNA]</scope>
    <source>
        <strain evidence="14">NBRC 113072</strain>
    </source>
</reference>
<name>A0ABQ6IXS2_9MICO</name>
<feature type="domain" description="FAD-binding FR-type" evidence="12">
    <location>
        <begin position="152"/>
        <end position="267"/>
    </location>
</feature>
<dbReference type="Pfam" id="PF00042">
    <property type="entry name" value="Globin"/>
    <property type="match status" value="1"/>
</dbReference>
<dbReference type="PANTHER" id="PTHR43396">
    <property type="entry name" value="FLAVOHEMOPROTEIN"/>
    <property type="match status" value="1"/>
</dbReference>
<dbReference type="InterPro" id="IPR012292">
    <property type="entry name" value="Globin/Proto"/>
</dbReference>
<dbReference type="Gene3D" id="3.40.50.80">
    <property type="entry name" value="Nucleotide-binding domain of ferredoxin-NADP reductase (FNR) module"/>
    <property type="match status" value="1"/>
</dbReference>
<dbReference type="InterPro" id="IPR000971">
    <property type="entry name" value="Globin"/>
</dbReference>
<comment type="catalytic activity">
    <reaction evidence="8">
        <text>2 nitric oxide + NADH + 2 O2 = 2 nitrate + NAD(+) + H(+)</text>
        <dbReference type="Rhea" id="RHEA:19469"/>
        <dbReference type="ChEBI" id="CHEBI:15378"/>
        <dbReference type="ChEBI" id="CHEBI:15379"/>
        <dbReference type="ChEBI" id="CHEBI:16480"/>
        <dbReference type="ChEBI" id="CHEBI:17632"/>
        <dbReference type="ChEBI" id="CHEBI:57540"/>
        <dbReference type="ChEBI" id="CHEBI:57945"/>
        <dbReference type="EC" id="1.14.12.17"/>
    </reaction>
</comment>
<evidence type="ECO:0000256" key="8">
    <source>
        <dbReference type="ARBA" id="ARBA00048649"/>
    </source>
</evidence>
<dbReference type="SUPFAM" id="SSF46458">
    <property type="entry name" value="Globin-like"/>
    <property type="match status" value="1"/>
</dbReference>
<dbReference type="InterPro" id="IPR039261">
    <property type="entry name" value="FNR_nucleotide-bd"/>
</dbReference>
<dbReference type="SUPFAM" id="SSF52343">
    <property type="entry name" value="Ferredoxin reductase-like, C-terminal NADP-linked domain"/>
    <property type="match status" value="1"/>
</dbReference>
<evidence type="ECO:0000256" key="3">
    <source>
        <dbReference type="ARBA" id="ARBA00022617"/>
    </source>
</evidence>
<evidence type="ECO:0000256" key="10">
    <source>
        <dbReference type="RuleBase" id="RU000356"/>
    </source>
</evidence>
<dbReference type="Gene3D" id="2.40.30.10">
    <property type="entry name" value="Translation factors"/>
    <property type="match status" value="1"/>
</dbReference>
<dbReference type="SUPFAM" id="SSF63380">
    <property type="entry name" value="Riboflavin synthase domain-like"/>
    <property type="match status" value="1"/>
</dbReference>
<dbReference type="InterPro" id="IPR001433">
    <property type="entry name" value="OxRdtase_FAD/NAD-bd"/>
</dbReference>
<dbReference type="Gene3D" id="1.10.490.10">
    <property type="entry name" value="Globins"/>
    <property type="match status" value="1"/>
</dbReference>
<evidence type="ECO:0000256" key="6">
    <source>
        <dbReference type="ARBA" id="ARBA00023004"/>
    </source>
</evidence>
<evidence type="ECO:0000256" key="1">
    <source>
        <dbReference type="ARBA" id="ARBA00006401"/>
    </source>
</evidence>
<dbReference type="PROSITE" id="PS51384">
    <property type="entry name" value="FAD_FR"/>
    <property type="match status" value="1"/>
</dbReference>
<proteinExistence type="inferred from homology"/>
<dbReference type="Proteomes" id="UP001157126">
    <property type="component" value="Unassembled WGS sequence"/>
</dbReference>
<dbReference type="EC" id="1.14.12.17" evidence="2"/>
<evidence type="ECO:0000313" key="14">
    <source>
        <dbReference type="Proteomes" id="UP001157126"/>
    </source>
</evidence>
<dbReference type="InterPro" id="IPR009050">
    <property type="entry name" value="Globin-like_sf"/>
</dbReference>
<evidence type="ECO:0000256" key="5">
    <source>
        <dbReference type="ARBA" id="ARBA00022723"/>
    </source>
</evidence>
<accession>A0ABQ6IXS2</accession>
<dbReference type="PROSITE" id="PS01033">
    <property type="entry name" value="GLOBIN"/>
    <property type="match status" value="1"/>
</dbReference>
<keyword evidence="7" id="KW-0520">NAD</keyword>
<dbReference type="InterPro" id="IPR017938">
    <property type="entry name" value="Riboflavin_synthase-like_b-brl"/>
</dbReference>
<comment type="caution">
    <text evidence="13">The sequence shown here is derived from an EMBL/GenBank/DDBJ whole genome shotgun (WGS) entry which is preliminary data.</text>
</comment>
<keyword evidence="3 10" id="KW-0349">Heme</keyword>
<evidence type="ECO:0000313" key="13">
    <source>
        <dbReference type="EMBL" id="GMA41489.1"/>
    </source>
</evidence>
<evidence type="ECO:0000256" key="9">
    <source>
        <dbReference type="ARBA" id="ARBA00049433"/>
    </source>
</evidence>
<dbReference type="InterPro" id="IPR017927">
    <property type="entry name" value="FAD-bd_FR_type"/>
</dbReference>
<organism evidence="13 14">
    <name type="scientific">Mobilicoccus caccae</name>
    <dbReference type="NCBI Taxonomy" id="1859295"/>
    <lineage>
        <taxon>Bacteria</taxon>
        <taxon>Bacillati</taxon>
        <taxon>Actinomycetota</taxon>
        <taxon>Actinomycetes</taxon>
        <taxon>Micrococcales</taxon>
        <taxon>Dermatophilaceae</taxon>
        <taxon>Mobilicoccus</taxon>
    </lineage>
</organism>
<evidence type="ECO:0000256" key="7">
    <source>
        <dbReference type="ARBA" id="ARBA00023027"/>
    </source>
</evidence>
<protein>
    <recommendedName>
        <fullName evidence="2">nitric oxide dioxygenase</fullName>
        <ecNumber evidence="2">1.14.12.17</ecNumber>
    </recommendedName>
</protein>
<keyword evidence="14" id="KW-1185">Reference proteome</keyword>
<evidence type="ECO:0000259" key="11">
    <source>
        <dbReference type="PROSITE" id="PS01033"/>
    </source>
</evidence>
<comment type="similarity">
    <text evidence="1">In the C-terminal section; belongs to the flavoprotein pyridine nucleotide cytochrome reductase family.</text>
</comment>
<dbReference type="Pfam" id="PF00175">
    <property type="entry name" value="NAD_binding_1"/>
    <property type="match status" value="1"/>
</dbReference>
<dbReference type="CDD" id="cd06184">
    <property type="entry name" value="flavohem_like_fad_nad_binding"/>
    <property type="match status" value="1"/>
</dbReference>
<dbReference type="PANTHER" id="PTHR43396:SF3">
    <property type="entry name" value="FLAVOHEMOPROTEIN"/>
    <property type="match status" value="1"/>
</dbReference>
<keyword evidence="10" id="KW-0813">Transport</keyword>
<keyword evidence="4 10" id="KW-0561">Oxygen transport</keyword>
<keyword evidence="5" id="KW-0479">Metal-binding</keyword>
<evidence type="ECO:0000256" key="4">
    <source>
        <dbReference type="ARBA" id="ARBA00022621"/>
    </source>
</evidence>
<comment type="similarity">
    <text evidence="10">Belongs to the globin family.</text>
</comment>
<sequence length="405" mass="43672">MLSQQSTEVVKATAGVVAEHAVEITSRFYPHMFEAHPELLDIFNRADQELGEQAQALAASVVAYAVHLIDPDSPSFEPVLQRIAHKHVSLGITAPQYTIVGHHLMWAIGDVLGDAVTPEIAAAWDEVYWLFALQLVAEEAKLYAQHGLDPENPWRDYRVTDRIDEVGVDESAEVVTFVLAPVDGGEVPAHSAGQYVTVNPVLTDGGTQPRQYTISSGPKSTTLQITVRRVRGVDGAPDGLVSNHLIDNCPEGTVIPVSVPCGDVVLDDSSDPLVLVSAGVGITPMAAIVDDLADRAPKRPVLMVHADASAGRHPLYDTVSASAGRLESVGSHLWYEDLEGAAERGAVEGLMDLTDVEVPENATVFMCGPLPFMRTVRRSLLDKGVSGERIRYEVFGPDLWAQNPN</sequence>
<dbReference type="EMBL" id="BSUO01000001">
    <property type="protein sequence ID" value="GMA41489.1"/>
    <property type="molecule type" value="Genomic_DNA"/>
</dbReference>
<evidence type="ECO:0000256" key="2">
    <source>
        <dbReference type="ARBA" id="ARBA00012229"/>
    </source>
</evidence>
<evidence type="ECO:0000259" key="12">
    <source>
        <dbReference type="PROSITE" id="PS51384"/>
    </source>
</evidence>
<dbReference type="RefSeq" id="WP_284305033.1">
    <property type="nucleotide sequence ID" value="NZ_BSUO01000001.1"/>
</dbReference>
<feature type="domain" description="Globin" evidence="11">
    <location>
        <begin position="1"/>
        <end position="140"/>
    </location>
</feature>